<proteinExistence type="predicted"/>
<keyword evidence="2" id="KW-1185">Reference proteome</keyword>
<dbReference type="Proteomes" id="UP001638806">
    <property type="component" value="Unassembled WGS sequence"/>
</dbReference>
<organism evidence="1 2">
    <name type="scientific">Purpureocillium lilacinum</name>
    <name type="common">Paecilomyces lilacinus</name>
    <dbReference type="NCBI Taxonomy" id="33203"/>
    <lineage>
        <taxon>Eukaryota</taxon>
        <taxon>Fungi</taxon>
        <taxon>Dikarya</taxon>
        <taxon>Ascomycota</taxon>
        <taxon>Pezizomycotina</taxon>
        <taxon>Sordariomycetes</taxon>
        <taxon>Hypocreomycetidae</taxon>
        <taxon>Hypocreales</taxon>
        <taxon>Ophiocordycipitaceae</taxon>
        <taxon>Purpureocillium</taxon>
    </lineage>
</organism>
<protein>
    <submittedName>
        <fullName evidence="1">Uncharacterized protein</fullName>
    </submittedName>
</protein>
<dbReference type="EMBL" id="JBGNUJ010000006">
    <property type="protein sequence ID" value="KAL3958730.1"/>
    <property type="molecule type" value="Genomic_DNA"/>
</dbReference>
<evidence type="ECO:0000313" key="2">
    <source>
        <dbReference type="Proteomes" id="UP001638806"/>
    </source>
</evidence>
<name>A0ACC4DTT8_PURLI</name>
<accession>A0ACC4DTT8</accession>
<sequence>MADHDAAQAPTNGHRLLTPESRSRASYETGESSATGSLRDATPSSSDRRLLEVPRTDDLPRSLSPDYDRLASTAPIPRGRASEGRFDLVPAAGFCCRTRSPRTET</sequence>
<reference evidence="1" key="1">
    <citation type="submission" date="2024-12" db="EMBL/GenBank/DDBJ databases">
        <title>Comparative genomics and development of molecular markers within Purpureocillium lilacinum and among Purpureocillium species.</title>
        <authorList>
            <person name="Yeh Z.-Y."/>
            <person name="Ni N.-T."/>
            <person name="Lo P.-H."/>
            <person name="Mushyakhwo K."/>
            <person name="Lin C.-F."/>
            <person name="Nai Y.-S."/>
        </authorList>
    </citation>
    <scope>NUCLEOTIDE SEQUENCE</scope>
    <source>
        <strain evidence="1">NCHU-NPUST-175</strain>
    </source>
</reference>
<comment type="caution">
    <text evidence="1">The sequence shown here is derived from an EMBL/GenBank/DDBJ whole genome shotgun (WGS) entry which is preliminary data.</text>
</comment>
<evidence type="ECO:0000313" key="1">
    <source>
        <dbReference type="EMBL" id="KAL3958730.1"/>
    </source>
</evidence>
<gene>
    <name evidence="1" type="ORF">ACCO45_006892</name>
</gene>